<sequence length="170" mass="19167">MAEALLDVVIQGRGRVYIRDWSRIPTLILIRSPASLHPRFLNCVANHGNIVVTGRPEWNILIHGLLILTRGVQFRQDFLDFFSSDPDLNRVARSSCTFCGEIGVTFAQHFISRLTAAFTHGINLMANRLKSDVPERDLLLIMYLVQSSATPFIEMITFLVLCSYFISSPA</sequence>
<keyword evidence="2" id="KW-1185">Reference proteome</keyword>
<name>A0A4Y2VQR8_ARAVE</name>
<dbReference type="AlphaFoldDB" id="A0A4Y2VQR8"/>
<reference evidence="1 2" key="1">
    <citation type="journal article" date="2019" name="Sci. Rep.">
        <title>Orb-weaving spider Araneus ventricosus genome elucidates the spidroin gene catalogue.</title>
        <authorList>
            <person name="Kono N."/>
            <person name="Nakamura H."/>
            <person name="Ohtoshi R."/>
            <person name="Moran D.A.P."/>
            <person name="Shinohara A."/>
            <person name="Yoshida Y."/>
            <person name="Fujiwara M."/>
            <person name="Mori M."/>
            <person name="Tomita M."/>
            <person name="Arakawa K."/>
        </authorList>
    </citation>
    <scope>NUCLEOTIDE SEQUENCE [LARGE SCALE GENOMIC DNA]</scope>
</reference>
<comment type="caution">
    <text evidence="1">The sequence shown here is derived from an EMBL/GenBank/DDBJ whole genome shotgun (WGS) entry which is preliminary data.</text>
</comment>
<gene>
    <name evidence="1" type="ORF">AVEN_90102_1</name>
</gene>
<evidence type="ECO:0000313" key="1">
    <source>
        <dbReference type="EMBL" id="GBO27675.1"/>
    </source>
</evidence>
<dbReference type="EMBL" id="BGPR01050711">
    <property type="protein sequence ID" value="GBO27675.1"/>
    <property type="molecule type" value="Genomic_DNA"/>
</dbReference>
<protein>
    <submittedName>
        <fullName evidence="1">Uncharacterized protein</fullName>
    </submittedName>
</protein>
<evidence type="ECO:0000313" key="2">
    <source>
        <dbReference type="Proteomes" id="UP000499080"/>
    </source>
</evidence>
<dbReference type="Proteomes" id="UP000499080">
    <property type="component" value="Unassembled WGS sequence"/>
</dbReference>
<organism evidence="1 2">
    <name type="scientific">Araneus ventricosus</name>
    <name type="common">Orbweaver spider</name>
    <name type="synonym">Epeira ventricosa</name>
    <dbReference type="NCBI Taxonomy" id="182803"/>
    <lineage>
        <taxon>Eukaryota</taxon>
        <taxon>Metazoa</taxon>
        <taxon>Ecdysozoa</taxon>
        <taxon>Arthropoda</taxon>
        <taxon>Chelicerata</taxon>
        <taxon>Arachnida</taxon>
        <taxon>Araneae</taxon>
        <taxon>Araneomorphae</taxon>
        <taxon>Entelegynae</taxon>
        <taxon>Araneoidea</taxon>
        <taxon>Araneidae</taxon>
        <taxon>Araneus</taxon>
    </lineage>
</organism>
<accession>A0A4Y2VQR8</accession>
<proteinExistence type="predicted"/>